<accession>A0A7Y4LGU5</accession>
<proteinExistence type="predicted"/>
<keyword evidence="3" id="KW-1185">Reference proteome</keyword>
<dbReference type="KEGG" id="csil:CBE74_04910"/>
<dbReference type="RefSeq" id="WP_087453769.1">
    <property type="nucleotide sequence ID" value="NZ_CP021417.2"/>
</dbReference>
<gene>
    <name evidence="2" type="ORF">CBE74_04910</name>
</gene>
<evidence type="ECO:0000313" key="2">
    <source>
        <dbReference type="EMBL" id="ARU45939.1"/>
    </source>
</evidence>
<dbReference type="Pfam" id="PF11575">
    <property type="entry name" value="FhuF_C"/>
    <property type="match status" value="1"/>
</dbReference>
<evidence type="ECO:0000313" key="3">
    <source>
        <dbReference type="Proteomes" id="UP000195652"/>
    </source>
</evidence>
<reference evidence="2 3" key="1">
    <citation type="journal article" date="2014" name="BMC Vet. Res.">
        <title>First report of Corynebacterium pseudotuberculosis from caseous lymphadenitis lesions in Black Alentejano pig (Sus scrofa domesticus).</title>
        <authorList>
            <person name="Oliveira M."/>
            <person name="Barroco C."/>
            <person name="Mottola C."/>
            <person name="Santos R."/>
            <person name="Lemsaddek A."/>
            <person name="Tavares L."/>
            <person name="Semedo-Lemsaddek T."/>
        </authorList>
    </citation>
    <scope>NUCLEOTIDE SEQUENCE [LARGE SCALE GENOMIC DNA]</scope>
    <source>
        <strain evidence="2 3">PO100/5</strain>
    </source>
</reference>
<dbReference type="GO" id="GO:0051537">
    <property type="term" value="F:2 iron, 2 sulfur cluster binding"/>
    <property type="evidence" value="ECO:0007669"/>
    <property type="project" value="InterPro"/>
</dbReference>
<dbReference type="OrthoDB" id="3290158at2"/>
<organism evidence="2 3">
    <name type="scientific">Corynebacterium silvaticum</name>
    <dbReference type="NCBI Taxonomy" id="2320431"/>
    <lineage>
        <taxon>Bacteria</taxon>
        <taxon>Bacillati</taxon>
        <taxon>Actinomycetota</taxon>
        <taxon>Actinomycetes</taxon>
        <taxon>Mycobacteriales</taxon>
        <taxon>Corynebacteriaceae</taxon>
        <taxon>Corynebacterium</taxon>
    </lineage>
</organism>
<dbReference type="AlphaFoldDB" id="A0A7Y4LGU5"/>
<name>A0A7Y4LGU5_9CORY</name>
<feature type="domain" description="Ferric siderophore reductase C-terminal" evidence="1">
    <location>
        <begin position="226"/>
        <end position="246"/>
    </location>
</feature>
<dbReference type="GeneID" id="75007601"/>
<reference evidence="2 3" key="4">
    <citation type="journal article" date="2020" name="PLoS ONE">
        <title>Taxonomic classification of strain PO100/5 shows a broader geographic distribution and genetic markers of the recently described Corynebacterium silvaticum.</title>
        <authorList>
            <person name="Viana M.V.C."/>
            <person name="Profeta R."/>
            <person name="da Silva A.L."/>
            <person name="Hurtado R."/>
            <person name="Cerqueira J.C."/>
            <person name="Ribeiro B.F.S."/>
            <person name="Almeida M.O."/>
            <person name="Morais-Rodrigues F."/>
            <person name="Soares S.C."/>
            <person name="Oliveira M."/>
            <person name="Tavares L."/>
            <person name="Figueiredo H."/>
            <person name="Wattam A.R."/>
            <person name="Barh D."/>
            <person name="Ghosh P."/>
            <person name="Silva A."/>
            <person name="Azevedo V."/>
        </authorList>
    </citation>
    <scope>NUCLEOTIDE SEQUENCE [LARGE SCALE GENOMIC DNA]</scope>
    <source>
        <strain evidence="2 3">PO100/5</strain>
    </source>
</reference>
<evidence type="ECO:0000259" key="1">
    <source>
        <dbReference type="Pfam" id="PF11575"/>
    </source>
</evidence>
<dbReference type="Proteomes" id="UP000195652">
    <property type="component" value="Chromosome"/>
</dbReference>
<protein>
    <submittedName>
        <fullName evidence="2">(2Fe-2S)-binding protein</fullName>
    </submittedName>
</protein>
<reference evidence="2 3" key="2">
    <citation type="journal article" date="2020" name="Antonie Van Leeuwenhoek">
        <title>Phylogenomic characterisation of a novel corynebacterial species pathogenic to animals.</title>
        <authorList>
            <person name="Moller J."/>
            <person name="Musella L."/>
            <person name="Melnikov V."/>
            <person name="Geissdorfer W."/>
            <person name="Burkovski A."/>
            <person name="Sangal V."/>
        </authorList>
    </citation>
    <scope>NUCLEOTIDE SEQUENCE [LARGE SCALE GENOMIC DNA]</scope>
    <source>
        <strain evidence="2 3">PO100/5</strain>
    </source>
</reference>
<sequence length="264" mass="28456">MTPSMSRKVEGALDRICAEHPRLIPAVTPTHHQITFSELCSPSTVCDALTAAKDIFTLTTPKHCGQLWLYTLMGDIVAPSVMMMVSTGMAVNLEPDSGILFRRDDPEFAPGYWYGWRPQSCTESYRAASAALGKALGPLVDTLCKQADLRPAPLWAVIADGLVQPAMAAGNDELETRRAVKIATELVTGLSEGAGVAVPAARIEHIVDSQICSLGEEEPDYLVAHRSSCCMIFHSPIAGMCTSCPHHDKKEREAALVAAAEFFS</sequence>
<reference evidence="2 3" key="3">
    <citation type="journal article" date="2020" name="Int. J. Syst. Evol. Microbiol.">
        <title>Corynebacterium silvaticum sp. nov., a unique group of NTTB corynebacteria in wild boar and roe deer.</title>
        <authorList>
            <person name="Dangel A."/>
            <person name="Berger A."/>
            <person name="Rau J."/>
            <person name="Eisenberg T."/>
            <person name="Kampfer P."/>
            <person name="Margos G."/>
            <person name="Contzen M."/>
            <person name="Busse H.J."/>
            <person name="Konrad R."/>
            <person name="Peters M."/>
            <person name="Sting R."/>
            <person name="Sing A."/>
        </authorList>
    </citation>
    <scope>NUCLEOTIDE SEQUENCE [LARGE SCALE GENOMIC DNA]</scope>
    <source>
        <strain evidence="2 3">PO100/5</strain>
    </source>
</reference>
<dbReference type="EMBL" id="CP021417">
    <property type="protein sequence ID" value="ARU45939.1"/>
    <property type="molecule type" value="Genomic_DNA"/>
</dbReference>
<dbReference type="InterPro" id="IPR024726">
    <property type="entry name" value="FhuF_C"/>
</dbReference>